<dbReference type="Proteomes" id="UP000572680">
    <property type="component" value="Unassembled WGS sequence"/>
</dbReference>
<comment type="caution">
    <text evidence="1">The sequence shown here is derived from an EMBL/GenBank/DDBJ whole genome shotgun (WGS) entry which is preliminary data.</text>
</comment>
<evidence type="ECO:0000313" key="1">
    <source>
        <dbReference type="EMBL" id="MBA8957709.1"/>
    </source>
</evidence>
<evidence type="ECO:0000313" key="2">
    <source>
        <dbReference type="Proteomes" id="UP000572680"/>
    </source>
</evidence>
<keyword evidence="2" id="KW-1185">Reference proteome</keyword>
<dbReference type="RefSeq" id="WP_182849505.1">
    <property type="nucleotide sequence ID" value="NZ_BAAALP010000091.1"/>
</dbReference>
<organism evidence="1 2">
    <name type="scientific">Actinomadura namibiensis</name>
    <dbReference type="NCBI Taxonomy" id="182080"/>
    <lineage>
        <taxon>Bacteria</taxon>
        <taxon>Bacillati</taxon>
        <taxon>Actinomycetota</taxon>
        <taxon>Actinomycetes</taxon>
        <taxon>Streptosporangiales</taxon>
        <taxon>Thermomonosporaceae</taxon>
        <taxon>Actinomadura</taxon>
    </lineage>
</organism>
<name>A0A7W3M0E6_ACTNM</name>
<protein>
    <submittedName>
        <fullName evidence="1">Uncharacterized protein</fullName>
    </submittedName>
</protein>
<proteinExistence type="predicted"/>
<gene>
    <name evidence="1" type="ORF">HNR61_009408</name>
</gene>
<dbReference type="AlphaFoldDB" id="A0A7W3M0E6"/>
<reference evidence="1 2" key="1">
    <citation type="submission" date="2020-08" db="EMBL/GenBank/DDBJ databases">
        <title>Genomic Encyclopedia of Type Strains, Phase IV (KMG-IV): sequencing the most valuable type-strain genomes for metagenomic binning, comparative biology and taxonomic classification.</title>
        <authorList>
            <person name="Goeker M."/>
        </authorList>
    </citation>
    <scope>NUCLEOTIDE SEQUENCE [LARGE SCALE GENOMIC DNA]</scope>
    <source>
        <strain evidence="1 2">DSM 44197</strain>
    </source>
</reference>
<dbReference type="EMBL" id="JACJIA010000029">
    <property type="protein sequence ID" value="MBA8957709.1"/>
    <property type="molecule type" value="Genomic_DNA"/>
</dbReference>
<accession>A0A7W3M0E6</accession>
<sequence>MSADATARPWGARVRHTPEVVRRTRRPAARADGVITCGTGIREYVLTCTCGRTWEPHPSKRMAEMDRHQHLAEVADVPAGERCRQPGRHRTPPSERCALCADQLSFDFTPDLDGDPS</sequence>